<organism evidence="1 2">
    <name type="scientific">Persicobacter diffluens</name>
    <dbReference type="NCBI Taxonomy" id="981"/>
    <lineage>
        <taxon>Bacteria</taxon>
        <taxon>Pseudomonadati</taxon>
        <taxon>Bacteroidota</taxon>
        <taxon>Cytophagia</taxon>
        <taxon>Cytophagales</taxon>
        <taxon>Persicobacteraceae</taxon>
        <taxon>Persicobacter</taxon>
    </lineage>
</organism>
<dbReference type="RefSeq" id="WP_338239014.1">
    <property type="nucleotide sequence ID" value="NZ_BQKE01000003.1"/>
</dbReference>
<gene>
    <name evidence="1" type="ORF">PEDI_44710</name>
</gene>
<proteinExistence type="predicted"/>
<reference evidence="1 2" key="1">
    <citation type="submission" date="2021-12" db="EMBL/GenBank/DDBJ databases">
        <title>Genome sequencing of bacteria with rrn-lacking chromosome and rrn-plasmid.</title>
        <authorList>
            <person name="Anda M."/>
            <person name="Iwasaki W."/>
        </authorList>
    </citation>
    <scope>NUCLEOTIDE SEQUENCE [LARGE SCALE GENOMIC DNA]</scope>
    <source>
        <strain evidence="1 2">NBRC 15940</strain>
    </source>
</reference>
<dbReference type="Proteomes" id="UP001310022">
    <property type="component" value="Unassembled WGS sequence"/>
</dbReference>
<dbReference type="EMBL" id="BQKE01000003">
    <property type="protein sequence ID" value="GJM63919.1"/>
    <property type="molecule type" value="Genomic_DNA"/>
</dbReference>
<dbReference type="AlphaFoldDB" id="A0AAN4W2Y1"/>
<accession>A0AAN4W2Y1</accession>
<sequence>MKRILILIMLTCLIFSNCNRRDGEYKTSLLSYFVDISDDEDAGVKDVLGFFGGKCEYSIGMSVLTGEKSKKYFELRLFDSEAIEHFTNNPKFAASNIAYRFYRNLNKEKRNEYTHINPIIVFSDGSEKKFEFSTWELEVVDKRVPFLNKVVDIIRENKYDDLLPLLNDRRVVEYDKNELIENLKKADPQFGNVTDEGFRIFGYKIDALDNKGNDYLYLSGAIIRDIQSNEFSLIIDPYSDKEEIFYMEYKM</sequence>
<evidence type="ECO:0000313" key="2">
    <source>
        <dbReference type="Proteomes" id="UP001310022"/>
    </source>
</evidence>
<protein>
    <submittedName>
        <fullName evidence="1">Uncharacterized protein</fullName>
    </submittedName>
</protein>
<evidence type="ECO:0000313" key="1">
    <source>
        <dbReference type="EMBL" id="GJM63919.1"/>
    </source>
</evidence>
<keyword evidence="2" id="KW-1185">Reference proteome</keyword>
<comment type="caution">
    <text evidence="1">The sequence shown here is derived from an EMBL/GenBank/DDBJ whole genome shotgun (WGS) entry which is preliminary data.</text>
</comment>
<name>A0AAN4W2Y1_9BACT</name>